<reference evidence="1" key="1">
    <citation type="submission" date="2020-05" db="EMBL/GenBank/DDBJ databases">
        <title>Complete genome sequence of Bradyrhizobium diazoefficiens XF5 isolated from soybean nodule.</title>
        <authorList>
            <person name="Noda R."/>
            <person name="Kakizaki K."/>
            <person name="Minamisawa K."/>
        </authorList>
    </citation>
    <scope>NUCLEOTIDE SEQUENCE</scope>
    <source>
        <strain evidence="1">XF5</strain>
    </source>
</reference>
<evidence type="ECO:0000313" key="2">
    <source>
        <dbReference type="EMBL" id="BCE63929.1"/>
    </source>
</evidence>
<name>A0A810AHM0_9BRAD</name>
<gene>
    <name evidence="1" type="ORF">XF5B_27070</name>
    <name evidence="2" type="ORF">XF6B_27280</name>
</gene>
<organism evidence="2">
    <name type="scientific">Bradyrhizobium diazoefficiens</name>
    <dbReference type="NCBI Taxonomy" id="1355477"/>
    <lineage>
        <taxon>Bacteria</taxon>
        <taxon>Pseudomonadati</taxon>
        <taxon>Pseudomonadota</taxon>
        <taxon>Alphaproteobacteria</taxon>
        <taxon>Hyphomicrobiales</taxon>
        <taxon>Nitrobacteraceae</taxon>
        <taxon>Bradyrhizobium</taxon>
    </lineage>
</organism>
<sequence length="59" mass="6728">MQEMVSCWVAVAVSNRPNLLKNVYLKKRSVYERKPNCTHLALYAKPSYAKPVKPKPPLA</sequence>
<proteinExistence type="predicted"/>
<accession>A0A810AHM0</accession>
<dbReference type="AlphaFoldDB" id="A0A810AHM0"/>
<protein>
    <submittedName>
        <fullName evidence="2">Uncharacterized protein</fullName>
    </submittedName>
</protein>
<dbReference type="EMBL" id="AP023095">
    <property type="protein sequence ID" value="BCE55195.1"/>
    <property type="molecule type" value="Genomic_DNA"/>
</dbReference>
<evidence type="ECO:0000313" key="1">
    <source>
        <dbReference type="EMBL" id="BCE55195.1"/>
    </source>
</evidence>
<reference evidence="2" key="2">
    <citation type="submission" date="2020-05" db="EMBL/GenBank/DDBJ databases">
        <title>Complete genome sequence of Bradyrhizobium diazoefficiens XF6 isolated from soybean nodule.</title>
        <authorList>
            <person name="Noda R."/>
            <person name="Kakizaki K."/>
            <person name="Minamisawa K."/>
        </authorList>
    </citation>
    <scope>NUCLEOTIDE SEQUENCE</scope>
    <source>
        <strain evidence="2">XF6</strain>
    </source>
</reference>
<dbReference type="EMBL" id="AP023096">
    <property type="protein sequence ID" value="BCE63929.1"/>
    <property type="molecule type" value="Genomic_DNA"/>
</dbReference>